<dbReference type="GO" id="GO:0016192">
    <property type="term" value="P:vesicle-mediated transport"/>
    <property type="evidence" value="ECO:0007669"/>
    <property type="project" value="InterPro"/>
</dbReference>
<dbReference type="PANTHER" id="PTHR11679">
    <property type="entry name" value="VESICLE PROTEIN SORTING-ASSOCIATED"/>
    <property type="match status" value="1"/>
</dbReference>
<evidence type="ECO:0000313" key="2">
    <source>
        <dbReference type="EMBL" id="JAI61076.1"/>
    </source>
</evidence>
<name>A0A0P4VYK3_SCYOL</name>
<evidence type="ECO:0000256" key="1">
    <source>
        <dbReference type="ARBA" id="ARBA00009884"/>
    </source>
</evidence>
<dbReference type="EMBL" id="GDRN01087114">
    <property type="protein sequence ID" value="JAI61076.1"/>
    <property type="molecule type" value="Transcribed_RNA"/>
</dbReference>
<organism evidence="2">
    <name type="scientific">Scylla olivacea</name>
    <name type="common">Orange mud crab</name>
    <name type="synonym">Cancer olivacea</name>
    <dbReference type="NCBI Taxonomy" id="85551"/>
    <lineage>
        <taxon>Eukaryota</taxon>
        <taxon>Metazoa</taxon>
        <taxon>Ecdysozoa</taxon>
        <taxon>Arthropoda</taxon>
        <taxon>Crustacea</taxon>
        <taxon>Multicrustacea</taxon>
        <taxon>Malacostraca</taxon>
        <taxon>Eumalacostraca</taxon>
        <taxon>Eucarida</taxon>
        <taxon>Decapoda</taxon>
        <taxon>Pleocyemata</taxon>
        <taxon>Brachyura</taxon>
        <taxon>Eubrachyura</taxon>
        <taxon>Portunoidea</taxon>
        <taxon>Portunidae</taxon>
        <taxon>Portuninae</taxon>
        <taxon>Scylla</taxon>
    </lineage>
</organism>
<dbReference type="SUPFAM" id="SSF56815">
    <property type="entry name" value="Sec1/munc18-like (SM) proteins"/>
    <property type="match status" value="1"/>
</dbReference>
<dbReference type="InterPro" id="IPR036045">
    <property type="entry name" value="Sec1-like_sf"/>
</dbReference>
<comment type="similarity">
    <text evidence="1">Belongs to the STXBP/unc-18/SEC1 family.</text>
</comment>
<sequence length="678" mass="74391">MEAVSAGHVSEAWWTEACKKVKNALVFVDGPTAESLHWSGGLGRLADAGAKNVKEFSSFEKGSERDVKAAFLLSSPVRGTTATILKDVIQASSFQYCIIITSAHPSVHTYARYGGRDVDDAVLTTELEQSVLTWMGNMNYTVEVFYLPLVIVPYSEDLFFMPVFASLYPLLSPDVPRISKHHQAVTRGDKIKPLTGLGEVEFHHLPHEMRVSVRQLVASIHSLLQGMNAREEIFTIGQTAHIIGTELDVFSPARQRRKVATNKVSLVVVDRTLDLVSAADHSGDTLMARLLALLPRLPGHCLDSAINMAPLCDVHPSCEWTLVPGCLAPQGKEQRAAEVLRSLVTAPAKETLSLINKHVVEAASRKDLPPSSPKKEGKMMVDNLKRNIQQFASDIDAFTDNAALLQQGLGAVEALMDPRHTHQDQLLSLEKRLLQALGDPEETSPFTQVASPFSQVFQLLRTRKSHGVTLDDLLSLMVYVASLGGYGVFSQREEYALINLLSHAIVEDKEELSDLLLELVGDEVDEVSALKTAQSIASQLHALTTVREHLKNYRSVHSPGDGVEPASYHSLLPRLVQDCLAAPQGEITDLEYKSAGFKDLIKTGFSLFVNVSKPSPRDAPVMLVWVVGGVSPGEVKEVRRTVKALNSPCRVILASSHLSYPRDTVQKALQPNFFLRGF</sequence>
<dbReference type="InterPro" id="IPR001619">
    <property type="entry name" value="Sec1-like"/>
</dbReference>
<dbReference type="AlphaFoldDB" id="A0A0P4VYK3"/>
<proteinExistence type="inferred from homology"/>
<accession>A0A0P4VYK3</accession>
<protein>
    <recommendedName>
        <fullName evidence="3">Sec1 family domain-containing protein 2</fullName>
    </recommendedName>
</protein>
<reference evidence="2" key="1">
    <citation type="submission" date="2015-09" db="EMBL/GenBank/DDBJ databases">
        <title>Scylla olivacea transcriptome.</title>
        <authorList>
            <person name="Ikhwanuddin M."/>
        </authorList>
    </citation>
    <scope>NUCLEOTIDE SEQUENCE</scope>
</reference>
<evidence type="ECO:0008006" key="3">
    <source>
        <dbReference type="Google" id="ProtNLM"/>
    </source>
</evidence>